<dbReference type="AlphaFoldDB" id="A0A5C1QEK5"/>
<dbReference type="InterPro" id="IPR046335">
    <property type="entry name" value="LacI/GalR-like_sensor"/>
</dbReference>
<dbReference type="EMBL" id="CP035807">
    <property type="protein sequence ID" value="QEN05076.1"/>
    <property type="molecule type" value="Genomic_DNA"/>
</dbReference>
<dbReference type="SUPFAM" id="SSF47413">
    <property type="entry name" value="lambda repressor-like DNA-binding domains"/>
    <property type="match status" value="1"/>
</dbReference>
<dbReference type="GO" id="GO:0003700">
    <property type="term" value="F:DNA-binding transcription factor activity"/>
    <property type="evidence" value="ECO:0007669"/>
    <property type="project" value="TreeGrafter"/>
</dbReference>
<dbReference type="CDD" id="cd06267">
    <property type="entry name" value="PBP1_LacI_sugar_binding-like"/>
    <property type="match status" value="1"/>
</dbReference>
<reference evidence="5 6" key="1">
    <citation type="submission" date="2019-02" db="EMBL/GenBank/DDBJ databases">
        <authorList>
            <person name="Fomenkov A."/>
            <person name="Dubinina G."/>
            <person name="Grabovich M."/>
            <person name="Vincze T."/>
            <person name="Roberts R.J."/>
        </authorList>
    </citation>
    <scope>NUCLEOTIDE SEQUENCE [LARGE SCALE GENOMIC DNA]</scope>
    <source>
        <strain evidence="5 6">P</strain>
    </source>
</reference>
<dbReference type="GO" id="GO:0000976">
    <property type="term" value="F:transcription cis-regulatory region binding"/>
    <property type="evidence" value="ECO:0007669"/>
    <property type="project" value="TreeGrafter"/>
</dbReference>
<evidence type="ECO:0000313" key="5">
    <source>
        <dbReference type="EMBL" id="QEN05076.1"/>
    </source>
</evidence>
<evidence type="ECO:0000256" key="1">
    <source>
        <dbReference type="ARBA" id="ARBA00023015"/>
    </source>
</evidence>
<proteinExistence type="predicted"/>
<dbReference type="SMART" id="SM00354">
    <property type="entry name" value="HTH_LACI"/>
    <property type="match status" value="1"/>
</dbReference>
<reference evidence="5 6" key="2">
    <citation type="submission" date="2019-09" db="EMBL/GenBank/DDBJ databases">
        <title>Complete Genome Sequence and Methylome Analysis of free living Spirochaetas.</title>
        <authorList>
            <person name="Leshcheva N."/>
            <person name="Mikheeva N."/>
        </authorList>
    </citation>
    <scope>NUCLEOTIDE SEQUENCE [LARGE SCALE GENOMIC DNA]</scope>
    <source>
        <strain evidence="5 6">P</strain>
    </source>
</reference>
<sequence length="347" mass="38753">MNLLFMLMSATIKDIAKLAGVSISTVSRALNNNPRVKKGTMDKIQDIAKSLNFEFNAGARSLSSKITGNIALVYDAHINGFEVSLYINQLFLEVRYILEQMDMDTILLTGYDVNTGASNIKRIVHKKKVDGFLIVHDSITNDDYKTIQAAGLPIVQLHMVPRNDISVRFDSFYSDNFMGGQMATNHLISLGCRSILTVLPFAEESKEYSQRVLGYKKALEDSDLPFNKELVVSVECAYLSGYNLFNSIPKIIKQVDGIFFQADIQAFGFLTAARERGIDIPGDIKVIGYDDVPMCQTVIPSLSSIHQPRKELAELACKRIIQRINSPINLKPECRYLLPSIVLRTSS</sequence>
<dbReference type="InterPro" id="IPR000843">
    <property type="entry name" value="HTH_LacI"/>
</dbReference>
<keyword evidence="2" id="KW-0238">DNA-binding</keyword>
<protein>
    <submittedName>
        <fullName evidence="5">LacI family transcriptional regulator</fullName>
    </submittedName>
</protein>
<dbReference type="OrthoDB" id="367059at2"/>
<name>A0A5C1QEK5_9SPIO</name>
<evidence type="ECO:0000256" key="2">
    <source>
        <dbReference type="ARBA" id="ARBA00023125"/>
    </source>
</evidence>
<dbReference type="Pfam" id="PF13377">
    <property type="entry name" value="Peripla_BP_3"/>
    <property type="match status" value="1"/>
</dbReference>
<evidence type="ECO:0000256" key="3">
    <source>
        <dbReference type="ARBA" id="ARBA00023163"/>
    </source>
</evidence>
<gene>
    <name evidence="5" type="ORF">EW093_10260</name>
</gene>
<dbReference type="PANTHER" id="PTHR30146">
    <property type="entry name" value="LACI-RELATED TRANSCRIPTIONAL REPRESSOR"/>
    <property type="match status" value="1"/>
</dbReference>
<feature type="domain" description="HTH lacI-type" evidence="4">
    <location>
        <begin position="10"/>
        <end position="64"/>
    </location>
</feature>
<dbReference type="PRINTS" id="PR00036">
    <property type="entry name" value="HTHLACI"/>
</dbReference>
<dbReference type="InterPro" id="IPR028082">
    <property type="entry name" value="Peripla_BP_I"/>
</dbReference>
<dbReference type="PANTHER" id="PTHR30146:SF109">
    <property type="entry name" value="HTH-TYPE TRANSCRIPTIONAL REGULATOR GALS"/>
    <property type="match status" value="1"/>
</dbReference>
<dbReference type="Pfam" id="PF00356">
    <property type="entry name" value="LacI"/>
    <property type="match status" value="1"/>
</dbReference>
<dbReference type="PROSITE" id="PS00356">
    <property type="entry name" value="HTH_LACI_1"/>
    <property type="match status" value="1"/>
</dbReference>
<dbReference type="CDD" id="cd01392">
    <property type="entry name" value="HTH_LacI"/>
    <property type="match status" value="1"/>
</dbReference>
<dbReference type="Proteomes" id="UP000323824">
    <property type="component" value="Chromosome"/>
</dbReference>
<dbReference type="SUPFAM" id="SSF53822">
    <property type="entry name" value="Periplasmic binding protein-like I"/>
    <property type="match status" value="1"/>
</dbReference>
<organism evidence="5 6">
    <name type="scientific">Thiospirochaeta perfilievii</name>
    <dbReference type="NCBI Taxonomy" id="252967"/>
    <lineage>
        <taxon>Bacteria</taxon>
        <taxon>Pseudomonadati</taxon>
        <taxon>Spirochaetota</taxon>
        <taxon>Spirochaetia</taxon>
        <taxon>Spirochaetales</taxon>
        <taxon>Spirochaetaceae</taxon>
        <taxon>Thiospirochaeta</taxon>
    </lineage>
</organism>
<keyword evidence="6" id="KW-1185">Reference proteome</keyword>
<dbReference type="Gene3D" id="3.40.50.2300">
    <property type="match status" value="2"/>
</dbReference>
<evidence type="ECO:0000313" key="6">
    <source>
        <dbReference type="Proteomes" id="UP000323824"/>
    </source>
</evidence>
<keyword evidence="1" id="KW-0805">Transcription regulation</keyword>
<dbReference type="PROSITE" id="PS50932">
    <property type="entry name" value="HTH_LACI_2"/>
    <property type="match status" value="1"/>
</dbReference>
<keyword evidence="3" id="KW-0804">Transcription</keyword>
<dbReference type="KEGG" id="sper:EW093_10260"/>
<dbReference type="InterPro" id="IPR010982">
    <property type="entry name" value="Lambda_DNA-bd_dom_sf"/>
</dbReference>
<evidence type="ECO:0000259" key="4">
    <source>
        <dbReference type="PROSITE" id="PS50932"/>
    </source>
</evidence>
<accession>A0A5C1QEK5</accession>
<dbReference type="Gene3D" id="1.10.260.40">
    <property type="entry name" value="lambda repressor-like DNA-binding domains"/>
    <property type="match status" value="1"/>
</dbReference>